<accession>A0A4Y2HQQ4</accession>
<dbReference type="Proteomes" id="UP000499080">
    <property type="component" value="Unassembled WGS sequence"/>
</dbReference>
<feature type="region of interest" description="Disordered" evidence="1">
    <location>
        <begin position="72"/>
        <end position="149"/>
    </location>
</feature>
<evidence type="ECO:0000313" key="2">
    <source>
        <dbReference type="EMBL" id="GBM67600.1"/>
    </source>
</evidence>
<gene>
    <name evidence="2" type="ORF">AVEN_44748_1</name>
</gene>
<feature type="region of interest" description="Disordered" evidence="1">
    <location>
        <begin position="158"/>
        <end position="177"/>
    </location>
</feature>
<proteinExistence type="predicted"/>
<evidence type="ECO:0000256" key="1">
    <source>
        <dbReference type="SAM" id="MobiDB-lite"/>
    </source>
</evidence>
<evidence type="ECO:0000313" key="3">
    <source>
        <dbReference type="Proteomes" id="UP000499080"/>
    </source>
</evidence>
<name>A0A4Y2HQQ4_ARAVE</name>
<keyword evidence="3" id="KW-1185">Reference proteome</keyword>
<sequence>MVLPSALPIRRKQSQNGIDCSAQIQLPSSQFLSRYILQRFMMSSDGDDCAALSEQISSTLHCDDSGFESKELCGSTTDQNEETQKSVDGGQDKCLEEENSREAVTENEKSSSDELIIQLLETDSDQEDTAGLPIPAGAPQDNKRPFKATKRTLAAVMKRSYVSGAPCGTDDDEEEDK</sequence>
<dbReference type="AlphaFoldDB" id="A0A4Y2HQQ4"/>
<feature type="compositionally biased region" description="Basic and acidic residues" evidence="1">
    <location>
        <begin position="82"/>
        <end position="112"/>
    </location>
</feature>
<organism evidence="2 3">
    <name type="scientific">Araneus ventricosus</name>
    <name type="common">Orbweaver spider</name>
    <name type="synonym">Epeira ventricosa</name>
    <dbReference type="NCBI Taxonomy" id="182803"/>
    <lineage>
        <taxon>Eukaryota</taxon>
        <taxon>Metazoa</taxon>
        <taxon>Ecdysozoa</taxon>
        <taxon>Arthropoda</taxon>
        <taxon>Chelicerata</taxon>
        <taxon>Arachnida</taxon>
        <taxon>Araneae</taxon>
        <taxon>Araneomorphae</taxon>
        <taxon>Entelegynae</taxon>
        <taxon>Araneoidea</taxon>
        <taxon>Araneidae</taxon>
        <taxon>Araneus</taxon>
    </lineage>
</organism>
<reference evidence="2 3" key="1">
    <citation type="journal article" date="2019" name="Sci. Rep.">
        <title>Orb-weaving spider Araneus ventricosus genome elucidates the spidroin gene catalogue.</title>
        <authorList>
            <person name="Kono N."/>
            <person name="Nakamura H."/>
            <person name="Ohtoshi R."/>
            <person name="Moran D.A.P."/>
            <person name="Shinohara A."/>
            <person name="Yoshida Y."/>
            <person name="Fujiwara M."/>
            <person name="Mori M."/>
            <person name="Tomita M."/>
            <person name="Arakawa K."/>
        </authorList>
    </citation>
    <scope>NUCLEOTIDE SEQUENCE [LARGE SCALE GENOMIC DNA]</scope>
</reference>
<protein>
    <submittedName>
        <fullName evidence="2">Uncharacterized protein</fullName>
    </submittedName>
</protein>
<comment type="caution">
    <text evidence="2">The sequence shown here is derived from an EMBL/GenBank/DDBJ whole genome shotgun (WGS) entry which is preliminary data.</text>
</comment>
<dbReference type="EMBL" id="BGPR01002091">
    <property type="protein sequence ID" value="GBM67600.1"/>
    <property type="molecule type" value="Genomic_DNA"/>
</dbReference>